<evidence type="ECO:0000313" key="2">
    <source>
        <dbReference type="EMBL" id="SUZ68574.1"/>
    </source>
</evidence>
<dbReference type="Gene3D" id="3.40.50.620">
    <property type="entry name" value="HUPs"/>
    <property type="match status" value="1"/>
</dbReference>
<dbReference type="PANTHER" id="PTHR21294">
    <property type="entry name" value="ELECTRON TRANSFER FLAVOPROTEIN BETA-SUBUNIT"/>
    <property type="match status" value="1"/>
</dbReference>
<dbReference type="SMART" id="SM00893">
    <property type="entry name" value="ETF"/>
    <property type="match status" value="1"/>
</dbReference>
<accession>A0A381PPN4</accession>
<sequence>MRILVCVKRVPAPGSRINVRSDELNVDTAHLGFTTSPHEECALEEAAQIIEEHGGTVTVLTAGPTEAEEQLRYAASVGGTEFVLIPNDSGHDWDPEHTADAIIQAISGLEAAGGEFDLIMFGNESADAGGYQVGVRVAVALDRPVVNGIKGIDIAEAGFTVRREVDAGYEVYQFPGPAVLGIREGINLPRYPTMKGRLASKKAEITVIASEANPGRQTKVRLHQPEERITETKILGDSADAAGPIVDLLDELGVL</sequence>
<dbReference type="AlphaFoldDB" id="A0A381PPN4"/>
<gene>
    <name evidence="2" type="ORF">METZ01_LOCUS21428</name>
</gene>
<organism evidence="2">
    <name type="scientific">marine metagenome</name>
    <dbReference type="NCBI Taxonomy" id="408172"/>
    <lineage>
        <taxon>unclassified sequences</taxon>
        <taxon>metagenomes</taxon>
        <taxon>ecological metagenomes</taxon>
    </lineage>
</organism>
<dbReference type="PIRSF" id="PIRSF000090">
    <property type="entry name" value="Beta-ETF"/>
    <property type="match status" value="1"/>
</dbReference>
<dbReference type="InterPro" id="IPR014730">
    <property type="entry name" value="ETF_a/b_N"/>
</dbReference>
<name>A0A381PPN4_9ZZZZ</name>
<dbReference type="PANTHER" id="PTHR21294:SF17">
    <property type="entry name" value="PROTEIN FIXA"/>
    <property type="match status" value="1"/>
</dbReference>
<proteinExistence type="predicted"/>
<evidence type="ECO:0000259" key="1">
    <source>
        <dbReference type="SMART" id="SM00893"/>
    </source>
</evidence>
<protein>
    <recommendedName>
        <fullName evidence="1">Electron transfer flavoprotein alpha/beta-subunit N-terminal domain-containing protein</fullName>
    </recommendedName>
</protein>
<dbReference type="InterPro" id="IPR014729">
    <property type="entry name" value="Rossmann-like_a/b/a_fold"/>
</dbReference>
<dbReference type="EMBL" id="UINC01001039">
    <property type="protein sequence ID" value="SUZ68574.1"/>
    <property type="molecule type" value="Genomic_DNA"/>
</dbReference>
<dbReference type="GO" id="GO:0009055">
    <property type="term" value="F:electron transfer activity"/>
    <property type="evidence" value="ECO:0007669"/>
    <property type="project" value="InterPro"/>
</dbReference>
<reference evidence="2" key="1">
    <citation type="submission" date="2018-05" db="EMBL/GenBank/DDBJ databases">
        <authorList>
            <person name="Lanie J.A."/>
            <person name="Ng W.-L."/>
            <person name="Kazmierczak K.M."/>
            <person name="Andrzejewski T.M."/>
            <person name="Davidsen T.M."/>
            <person name="Wayne K.J."/>
            <person name="Tettelin H."/>
            <person name="Glass J.I."/>
            <person name="Rusch D."/>
            <person name="Podicherti R."/>
            <person name="Tsui H.-C.T."/>
            <person name="Winkler M.E."/>
        </authorList>
    </citation>
    <scope>NUCLEOTIDE SEQUENCE</scope>
</reference>
<dbReference type="InterPro" id="IPR012255">
    <property type="entry name" value="ETF_b"/>
</dbReference>
<dbReference type="Pfam" id="PF01012">
    <property type="entry name" value="ETF"/>
    <property type="match status" value="1"/>
</dbReference>
<dbReference type="SUPFAM" id="SSF52402">
    <property type="entry name" value="Adenine nucleotide alpha hydrolases-like"/>
    <property type="match status" value="1"/>
</dbReference>
<feature type="domain" description="Electron transfer flavoprotein alpha/beta-subunit N-terminal" evidence="1">
    <location>
        <begin position="23"/>
        <end position="217"/>
    </location>
</feature>